<dbReference type="Pfam" id="PF07396">
    <property type="entry name" value="Porin_O_P"/>
    <property type="match status" value="1"/>
</dbReference>
<evidence type="ECO:0000313" key="2">
    <source>
        <dbReference type="EMBL" id="BCY28168.1"/>
    </source>
</evidence>
<accession>A0ABM7S654</accession>
<protein>
    <recommendedName>
        <fullName evidence="4">Phosphate-selective porin O and P</fullName>
    </recommendedName>
</protein>
<keyword evidence="1" id="KW-0732">Signal</keyword>
<evidence type="ECO:0008006" key="4">
    <source>
        <dbReference type="Google" id="ProtNLM"/>
    </source>
</evidence>
<dbReference type="Proteomes" id="UP000825258">
    <property type="component" value="Chromosome"/>
</dbReference>
<dbReference type="InterPro" id="IPR023614">
    <property type="entry name" value="Porin_dom_sf"/>
</dbReference>
<dbReference type="RefSeq" id="WP_221259772.1">
    <property type="nucleotide sequence ID" value="NZ_AP024749.1"/>
</dbReference>
<feature type="signal peptide" evidence="1">
    <location>
        <begin position="1"/>
        <end position="20"/>
    </location>
</feature>
<keyword evidence="3" id="KW-1185">Reference proteome</keyword>
<proteinExistence type="predicted"/>
<reference evidence="2 3" key="1">
    <citation type="submission" date="2021-06" db="EMBL/GenBank/DDBJ databases">
        <title>Whole genome sequences of Flavobacterium sp. KK2020170 and assembly.</title>
        <authorList>
            <person name="Kitahara K."/>
            <person name="Miyoshi S."/>
            <person name="Uesaka K."/>
        </authorList>
    </citation>
    <scope>NUCLEOTIDE SEQUENCE [LARGE SCALE GENOMIC DNA]</scope>
    <source>
        <strain evidence="2 3">KK2020170</strain>
    </source>
</reference>
<name>A0ABM7S654_9FLAO</name>
<dbReference type="Gene3D" id="2.40.160.10">
    <property type="entry name" value="Porin"/>
    <property type="match status" value="1"/>
</dbReference>
<dbReference type="InterPro" id="IPR010870">
    <property type="entry name" value="Porin_O/P"/>
</dbReference>
<evidence type="ECO:0000256" key="1">
    <source>
        <dbReference type="SAM" id="SignalP"/>
    </source>
</evidence>
<evidence type="ECO:0000313" key="3">
    <source>
        <dbReference type="Proteomes" id="UP000825258"/>
    </source>
</evidence>
<sequence length="402" mass="45726">MKFYKWIIASALLFALSSYAQTEGIKPTPFGKGILNVIGKDSTWSMNFSARFQFLSDTRWEATDDKLVNPTQDFLIRRSRLKFGGFVYDKRLTYKIELGLSNRDMSGTSQFTSNTPRYIMDAVAMWNFYKNFSLWVGQTKLPGNVERVISSANLQLVDRSLLNGAFNLDRDIGIQLRHHFTLGKNFLIREKLAFSQGEGRNITTGNLGGHEYTARVELLPFGEFKSDGDYSGSDLKRESKPKLSIASTFDFNNNAVRNKSNQGSYMVNDIGFYETNVKTLFLDAMFKFKGFSIMGEFAKREASDPIAKNSDGTLTGDIVQVGNALNLQSGYLFKNNYEVAFRYTNLDLDKKITGKGMQDQYTLGLSKYIVGHKLKVQTDFSYLSDEVKTDKVMWRLQLDIHF</sequence>
<organism evidence="2 3">
    <name type="scientific">Flavobacterium okayamense</name>
    <dbReference type="NCBI Taxonomy" id="2830782"/>
    <lineage>
        <taxon>Bacteria</taxon>
        <taxon>Pseudomonadati</taxon>
        <taxon>Bacteroidota</taxon>
        <taxon>Flavobacteriia</taxon>
        <taxon>Flavobacteriales</taxon>
        <taxon>Flavobacteriaceae</taxon>
        <taxon>Flavobacterium</taxon>
    </lineage>
</organism>
<feature type="chain" id="PRO_5047356801" description="Phosphate-selective porin O and P" evidence="1">
    <location>
        <begin position="21"/>
        <end position="402"/>
    </location>
</feature>
<gene>
    <name evidence="2" type="ORF">KK2020170_10360</name>
</gene>
<dbReference type="EMBL" id="AP024749">
    <property type="protein sequence ID" value="BCY28168.1"/>
    <property type="molecule type" value="Genomic_DNA"/>
</dbReference>